<dbReference type="Pfam" id="PF04321">
    <property type="entry name" value="RmlD_sub_bind"/>
    <property type="match status" value="1"/>
</dbReference>
<dbReference type="EMBL" id="UZAH01026351">
    <property type="protein sequence ID" value="VDO79319.1"/>
    <property type="molecule type" value="Genomic_DNA"/>
</dbReference>
<dbReference type="InterPro" id="IPR005913">
    <property type="entry name" value="dTDP_dehydrorham_reduct"/>
</dbReference>
<feature type="domain" description="NAD-dependent epimerase/dehydratase" evidence="7">
    <location>
        <begin position="7"/>
        <end position="145"/>
    </location>
</feature>
<evidence type="ECO:0000313" key="11">
    <source>
        <dbReference type="WBParaSite" id="HPBE_0000912501-mRNA-1"/>
    </source>
</evidence>
<dbReference type="PANTHER" id="PTHR10491">
    <property type="entry name" value="DTDP-4-DEHYDRORHAMNOSE REDUCTASE"/>
    <property type="match status" value="1"/>
</dbReference>
<protein>
    <recommendedName>
        <fullName evidence="3">Methionine adenosyltransferase 2 subunit beta</fullName>
    </recommendedName>
    <alternativeName>
        <fullName evidence="4">Methionine adenosyltransferase II beta</fullName>
    </alternativeName>
</protein>
<keyword evidence="10" id="KW-1185">Reference proteome</keyword>
<evidence type="ECO:0000313" key="10">
    <source>
        <dbReference type="Proteomes" id="UP000050761"/>
    </source>
</evidence>
<dbReference type="Gene3D" id="3.40.50.720">
    <property type="entry name" value="NAD(P)-binding Rossmann-like Domain"/>
    <property type="match status" value="2"/>
</dbReference>
<dbReference type="WBParaSite" id="HPBE_0000912501-mRNA-1">
    <property type="protein sequence ID" value="HPBE_0000912501-mRNA-1"/>
    <property type="gene ID" value="HPBE_0000912501"/>
</dbReference>
<dbReference type="AlphaFoldDB" id="A0A183FNN2"/>
<proteinExistence type="inferred from homology"/>
<dbReference type="OrthoDB" id="16464at2759"/>
<comment type="pathway">
    <text evidence="1">Amino-acid biosynthesis; S-adenosyl-L-methionine biosynthesis; S-adenosyl-L-methionine from L-methionine: step 1/1.</text>
</comment>
<evidence type="ECO:0000256" key="1">
    <source>
        <dbReference type="ARBA" id="ARBA00005224"/>
    </source>
</evidence>
<dbReference type="PANTHER" id="PTHR10491:SF4">
    <property type="entry name" value="METHIONINE ADENOSYLTRANSFERASE 2 SUBUNIT BETA"/>
    <property type="match status" value="1"/>
</dbReference>
<comment type="similarity">
    <text evidence="2">Belongs to the dTDP-4-dehydrorhamnose reductase family. MAT2B subfamily.</text>
</comment>
<evidence type="ECO:0000256" key="4">
    <source>
        <dbReference type="ARBA" id="ARBA00029977"/>
    </source>
</evidence>
<accession>A0A3P7YQ37</accession>
<dbReference type="GO" id="GO:0048270">
    <property type="term" value="F:methionine adenosyltransferase regulator activity"/>
    <property type="evidence" value="ECO:0007669"/>
    <property type="project" value="TreeGrafter"/>
</dbReference>
<dbReference type="SUPFAM" id="SSF51735">
    <property type="entry name" value="NAD(P)-binding Rossmann-fold domains"/>
    <property type="match status" value="2"/>
</dbReference>
<dbReference type="Pfam" id="PF01370">
    <property type="entry name" value="Epimerase"/>
    <property type="match status" value="1"/>
</dbReference>
<evidence type="ECO:0000256" key="5">
    <source>
        <dbReference type="ARBA" id="ARBA00045998"/>
    </source>
</evidence>
<dbReference type="GO" id="GO:0006556">
    <property type="term" value="P:S-adenosylmethionine biosynthetic process"/>
    <property type="evidence" value="ECO:0007669"/>
    <property type="project" value="TreeGrafter"/>
</dbReference>
<comment type="subunit">
    <text evidence="6">Heterotrimer; composed of a catalytic MAT2A homodimer that binds one regulatory MAT2B chain. Heterohexamer; composed of a central, catalytic MAT2A homotetramer flanked on either side by a regulatory MAT2B chain. NADP binding increases the affinity for MAT2A.</text>
</comment>
<dbReference type="InterPro" id="IPR029903">
    <property type="entry name" value="RmlD-like-bd"/>
</dbReference>
<sequence length="542" mass="60275">MKELSFLITGGLGSVGSAVVESLYENTQHRITVLDNLSGRTKTLQVDVVIDCSTRDQRATDRSPTCGARNAVQGITHLLNAVREYGKLQRFLLISCQTTYGHSNGEETTPLAPVTWRGAALMSAEAVLHSYVVSYQLPLAVVRLSYGVVTSTLERRLETSGTQVNLVGIKDAVAGILRAADNAERAEVWNIGGVSDYDVNEVKQFIGGKRKKLTPLPSKFSSEKASRQLGYRTHSDILKELKMFEKPRSEGCLSKILLFGSKGWIGRQFTQLLKQENVPYVEAVTRPGTDADDAVQDEIVRIAPNHVISMVGRTQGDGGPDKLKLNVRDNLYAPWILASLCEKMEIHFTYLGTGCLFMYDEDHPIDGAGYSEDDTANYDGTSYSAVKGFTDRLLRHFRNTLQCRIRLPVNYEADTRNLVAKLMTFKKVLDIPNSMTILPDCLPILLDLVIRRETGIINLVNPGAVRFPEISDMYRKMINPSWTFDVLPAHPDSDLVLSRSHCRLCTHKLESMYPDVRPACDGVAEALEKISQSHGQRTIHQT</sequence>
<reference evidence="9 10" key="1">
    <citation type="submission" date="2018-11" db="EMBL/GenBank/DDBJ databases">
        <authorList>
            <consortium name="Pathogen Informatics"/>
        </authorList>
    </citation>
    <scope>NUCLEOTIDE SEQUENCE [LARGE SCALE GENOMIC DNA]</scope>
</reference>
<evidence type="ECO:0000256" key="2">
    <source>
        <dbReference type="ARBA" id="ARBA00008656"/>
    </source>
</evidence>
<dbReference type="GO" id="GO:0048269">
    <property type="term" value="C:methionine adenosyltransferase complex"/>
    <property type="evidence" value="ECO:0007669"/>
    <property type="project" value="TreeGrafter"/>
</dbReference>
<evidence type="ECO:0000259" key="8">
    <source>
        <dbReference type="Pfam" id="PF04321"/>
    </source>
</evidence>
<feature type="domain" description="RmlD-like substrate binding" evidence="8">
    <location>
        <begin position="255"/>
        <end position="422"/>
    </location>
</feature>
<dbReference type="InterPro" id="IPR001509">
    <property type="entry name" value="Epimerase_deHydtase"/>
</dbReference>
<evidence type="ECO:0000256" key="3">
    <source>
        <dbReference type="ARBA" id="ARBA00021596"/>
    </source>
</evidence>
<evidence type="ECO:0000259" key="7">
    <source>
        <dbReference type="Pfam" id="PF01370"/>
    </source>
</evidence>
<dbReference type="InterPro" id="IPR036291">
    <property type="entry name" value="NAD(P)-bd_dom_sf"/>
</dbReference>
<evidence type="ECO:0000313" key="9">
    <source>
        <dbReference type="EMBL" id="VDO79319.1"/>
    </source>
</evidence>
<gene>
    <name evidence="9" type="ORF">HPBE_LOCUS9126</name>
</gene>
<evidence type="ECO:0000256" key="6">
    <source>
        <dbReference type="ARBA" id="ARBA00046786"/>
    </source>
</evidence>
<organism evidence="10 11">
    <name type="scientific">Heligmosomoides polygyrus</name>
    <name type="common">Parasitic roundworm</name>
    <dbReference type="NCBI Taxonomy" id="6339"/>
    <lineage>
        <taxon>Eukaryota</taxon>
        <taxon>Metazoa</taxon>
        <taxon>Ecdysozoa</taxon>
        <taxon>Nematoda</taxon>
        <taxon>Chromadorea</taxon>
        <taxon>Rhabditida</taxon>
        <taxon>Rhabditina</taxon>
        <taxon>Rhabditomorpha</taxon>
        <taxon>Strongyloidea</taxon>
        <taxon>Heligmosomidae</taxon>
        <taxon>Heligmosomoides</taxon>
    </lineage>
</organism>
<comment type="function">
    <text evidence="5">Regulatory subunit of S-adenosylmethionine synthetase 2, an enzyme that catalyzes the formation of S-adenosylmethionine from methionine and ATP. Regulates MAT2A catalytic activity by changing its kinetic properties, increasing its affinity for L-methionine. Can bind NADP (in vitro).</text>
</comment>
<reference evidence="11" key="2">
    <citation type="submission" date="2019-09" db="UniProtKB">
        <authorList>
            <consortium name="WormBaseParasite"/>
        </authorList>
    </citation>
    <scope>IDENTIFICATION</scope>
</reference>
<dbReference type="Proteomes" id="UP000050761">
    <property type="component" value="Unassembled WGS sequence"/>
</dbReference>
<name>A0A183FNN2_HELPZ</name>
<dbReference type="CDD" id="cd08946">
    <property type="entry name" value="SDR_e"/>
    <property type="match status" value="1"/>
</dbReference>
<accession>A0A183FNN2</accession>